<keyword evidence="2" id="KW-0489">Methyltransferase</keyword>
<comment type="caution">
    <text evidence="2">The sequence shown here is derived from an EMBL/GenBank/DDBJ whole genome shotgun (WGS) entry which is preliminary data.</text>
</comment>
<dbReference type="Gene3D" id="3.40.50.150">
    <property type="entry name" value="Vaccinia Virus protein VP39"/>
    <property type="match status" value="1"/>
</dbReference>
<dbReference type="InterPro" id="IPR013217">
    <property type="entry name" value="Methyltransf_12"/>
</dbReference>
<dbReference type="CDD" id="cd02440">
    <property type="entry name" value="AdoMet_MTases"/>
    <property type="match status" value="1"/>
</dbReference>
<dbReference type="InterPro" id="IPR016584">
    <property type="entry name" value="MeTrfase_VrtF"/>
</dbReference>
<dbReference type="EMBL" id="JBHSUC010000006">
    <property type="protein sequence ID" value="MFC6361909.1"/>
    <property type="molecule type" value="Genomic_DNA"/>
</dbReference>
<sequence>MDSQPGIRVYNSVSLRLYNWWVMSVANRFAWRCSTPEIQLPFYRRHLSSRHLDIGTGTGYYPRHCMNISQLTLLDLNPECLKQAERRIGPARVTATVQHDIFLPLPEKLQHKFNSVALYYVLHCLNGSADDKFTALKNVTRALSADGILFGTTISGERQRHNLFGRLLMNIMNRKGIFTNYQDSASVLEGQLRQLFRDVTLTETGAVIMFTARFPYPVPRITDH</sequence>
<dbReference type="Pfam" id="PF08242">
    <property type="entry name" value="Methyltransf_12"/>
    <property type="match status" value="1"/>
</dbReference>
<proteinExistence type="predicted"/>
<keyword evidence="2" id="KW-0808">Transferase</keyword>
<dbReference type="RefSeq" id="WP_212710624.1">
    <property type="nucleotide sequence ID" value="NZ_BAAAFW010000037.1"/>
</dbReference>
<dbReference type="PIRSF" id="PIRSF011491">
    <property type="entry name" value="Mtase_YbcY_prd"/>
    <property type="match status" value="1"/>
</dbReference>
<feature type="domain" description="Methyltransferase type 12" evidence="1">
    <location>
        <begin position="52"/>
        <end position="149"/>
    </location>
</feature>
<dbReference type="InterPro" id="IPR029063">
    <property type="entry name" value="SAM-dependent_MTases_sf"/>
</dbReference>
<evidence type="ECO:0000259" key="1">
    <source>
        <dbReference type="Pfam" id="PF08242"/>
    </source>
</evidence>
<dbReference type="EC" id="2.1.-.-" evidence="2"/>
<dbReference type="GO" id="GO:0008168">
    <property type="term" value="F:methyltransferase activity"/>
    <property type="evidence" value="ECO:0007669"/>
    <property type="project" value="UniProtKB-KW"/>
</dbReference>
<evidence type="ECO:0000313" key="2">
    <source>
        <dbReference type="EMBL" id="MFC6361909.1"/>
    </source>
</evidence>
<dbReference type="GO" id="GO:0032259">
    <property type="term" value="P:methylation"/>
    <property type="evidence" value="ECO:0007669"/>
    <property type="project" value="UniProtKB-KW"/>
</dbReference>
<organism evidence="2 3">
    <name type="scientific">Tatumella punctata</name>
    <dbReference type="NCBI Taxonomy" id="399969"/>
    <lineage>
        <taxon>Bacteria</taxon>
        <taxon>Pseudomonadati</taxon>
        <taxon>Pseudomonadota</taxon>
        <taxon>Gammaproteobacteria</taxon>
        <taxon>Enterobacterales</taxon>
        <taxon>Erwiniaceae</taxon>
        <taxon>Tatumella</taxon>
    </lineage>
</organism>
<gene>
    <name evidence="2" type="ORF">ACFP73_07325</name>
</gene>
<keyword evidence="3" id="KW-1185">Reference proteome</keyword>
<name>A0ABW1VLW5_9GAMM</name>
<reference evidence="3" key="1">
    <citation type="journal article" date="2019" name="Int. J. Syst. Evol. Microbiol.">
        <title>The Global Catalogue of Microorganisms (GCM) 10K type strain sequencing project: providing services to taxonomists for standard genome sequencing and annotation.</title>
        <authorList>
            <consortium name="The Broad Institute Genomics Platform"/>
            <consortium name="The Broad Institute Genome Sequencing Center for Infectious Disease"/>
            <person name="Wu L."/>
            <person name="Ma J."/>
        </authorList>
    </citation>
    <scope>NUCLEOTIDE SEQUENCE [LARGE SCALE GENOMIC DNA]</scope>
    <source>
        <strain evidence="3">CGMCC 4.1530</strain>
    </source>
</reference>
<dbReference type="SUPFAM" id="SSF53335">
    <property type="entry name" value="S-adenosyl-L-methionine-dependent methyltransferases"/>
    <property type="match status" value="1"/>
</dbReference>
<accession>A0ABW1VLW5</accession>
<dbReference type="Proteomes" id="UP001596215">
    <property type="component" value="Unassembled WGS sequence"/>
</dbReference>
<protein>
    <submittedName>
        <fullName evidence="2">Class I SAM-dependent methyltransferase</fullName>
        <ecNumber evidence="2">2.1.-.-</ecNumber>
    </submittedName>
</protein>
<evidence type="ECO:0000313" key="3">
    <source>
        <dbReference type="Proteomes" id="UP001596215"/>
    </source>
</evidence>